<dbReference type="InterPro" id="IPR018764">
    <property type="entry name" value="RskA_C"/>
</dbReference>
<evidence type="ECO:0000256" key="5">
    <source>
        <dbReference type="ARBA" id="ARBA00022989"/>
    </source>
</evidence>
<keyword evidence="5 9" id="KW-1133">Transmembrane helix</keyword>
<name>A0ABW5QUK2_9BACL</name>
<dbReference type="Pfam" id="PF10099">
    <property type="entry name" value="RskA_C"/>
    <property type="match status" value="1"/>
</dbReference>
<evidence type="ECO:0000256" key="6">
    <source>
        <dbReference type="ARBA" id="ARBA00023136"/>
    </source>
</evidence>
<gene>
    <name evidence="11" type="ORF">ACFSW5_06245</name>
</gene>
<keyword evidence="12" id="KW-1185">Reference proteome</keyword>
<dbReference type="Gene3D" id="1.10.10.1320">
    <property type="entry name" value="Anti-sigma factor, zinc-finger domain"/>
    <property type="match status" value="1"/>
</dbReference>
<comment type="caution">
    <text evidence="11">The sequence shown here is derived from an EMBL/GenBank/DDBJ whole genome shotgun (WGS) entry which is preliminary data.</text>
</comment>
<dbReference type="PANTHER" id="PTHR37461">
    <property type="entry name" value="ANTI-SIGMA-K FACTOR RSKA"/>
    <property type="match status" value="1"/>
</dbReference>
<evidence type="ECO:0000313" key="11">
    <source>
        <dbReference type="EMBL" id="MFD2659868.1"/>
    </source>
</evidence>
<evidence type="ECO:0000313" key="12">
    <source>
        <dbReference type="Proteomes" id="UP001597493"/>
    </source>
</evidence>
<evidence type="ECO:0000256" key="4">
    <source>
        <dbReference type="ARBA" id="ARBA00022692"/>
    </source>
</evidence>
<dbReference type="PANTHER" id="PTHR37461:SF1">
    <property type="entry name" value="ANTI-SIGMA-K FACTOR RSKA"/>
    <property type="match status" value="1"/>
</dbReference>
<keyword evidence="6 9" id="KW-0472">Membrane</keyword>
<keyword evidence="3" id="KW-1003">Cell membrane</keyword>
<evidence type="ECO:0000256" key="1">
    <source>
        <dbReference type="ARBA" id="ARBA00004167"/>
    </source>
</evidence>
<evidence type="ECO:0000256" key="7">
    <source>
        <dbReference type="ARBA" id="ARBA00029829"/>
    </source>
</evidence>
<evidence type="ECO:0000256" key="2">
    <source>
        <dbReference type="ARBA" id="ARBA00004236"/>
    </source>
</evidence>
<dbReference type="InterPro" id="IPR041916">
    <property type="entry name" value="Anti_sigma_zinc_sf"/>
</dbReference>
<sequence length="254" mass="28055">MNEQMSIRETGQCKRFFAEEEWIDWLLGRKTPQQAETMRRHLNDCPACRRVIEAWEPLLAAEAGERNDAPIPSEIARRKLRARVVAMGWSKRAARSLRNHRKKAIAGAAALILGICLAGLYPNGTQPSSEQDNYVALHEPGAVSLVNDPNTFGYPIKPDNLGEGYVWFNVDSREMFVLIDGLLPSDGYVIQAWAVDGSAHRNLGLLRQFELAKAHLYVKGSALAEVDNVALTIEPTGGSAAPTSPDAVLVRLKR</sequence>
<feature type="domain" description="Anti-sigma K factor RskA C-terminal" evidence="10">
    <location>
        <begin position="106"/>
        <end position="245"/>
    </location>
</feature>
<evidence type="ECO:0000259" key="10">
    <source>
        <dbReference type="Pfam" id="PF10099"/>
    </source>
</evidence>
<dbReference type="InterPro" id="IPR051474">
    <property type="entry name" value="Anti-sigma-K/W_factor"/>
</dbReference>
<feature type="transmembrane region" description="Helical" evidence="9">
    <location>
        <begin position="104"/>
        <end position="121"/>
    </location>
</feature>
<reference evidence="12" key="1">
    <citation type="journal article" date="2019" name="Int. J. Syst. Evol. Microbiol.">
        <title>The Global Catalogue of Microorganisms (GCM) 10K type strain sequencing project: providing services to taxonomists for standard genome sequencing and annotation.</title>
        <authorList>
            <consortium name="The Broad Institute Genomics Platform"/>
            <consortium name="The Broad Institute Genome Sequencing Center for Infectious Disease"/>
            <person name="Wu L."/>
            <person name="Ma J."/>
        </authorList>
    </citation>
    <scope>NUCLEOTIDE SEQUENCE [LARGE SCALE GENOMIC DNA]</scope>
    <source>
        <strain evidence="12">TISTR 1827</strain>
    </source>
</reference>
<dbReference type="EMBL" id="JBHUMY010000006">
    <property type="protein sequence ID" value="MFD2659868.1"/>
    <property type="molecule type" value="Genomic_DNA"/>
</dbReference>
<dbReference type="Proteomes" id="UP001597493">
    <property type="component" value="Unassembled WGS sequence"/>
</dbReference>
<proteinExistence type="predicted"/>
<evidence type="ECO:0000256" key="3">
    <source>
        <dbReference type="ARBA" id="ARBA00022475"/>
    </source>
</evidence>
<organism evidence="11 12">
    <name type="scientific">Paenibacillus thailandensis</name>
    <dbReference type="NCBI Taxonomy" id="393250"/>
    <lineage>
        <taxon>Bacteria</taxon>
        <taxon>Bacillati</taxon>
        <taxon>Bacillota</taxon>
        <taxon>Bacilli</taxon>
        <taxon>Bacillales</taxon>
        <taxon>Paenibacillaceae</taxon>
        <taxon>Paenibacillus</taxon>
    </lineage>
</organism>
<accession>A0ABW5QUK2</accession>
<evidence type="ECO:0000256" key="8">
    <source>
        <dbReference type="ARBA" id="ARBA00030803"/>
    </source>
</evidence>
<evidence type="ECO:0000256" key="9">
    <source>
        <dbReference type="SAM" id="Phobius"/>
    </source>
</evidence>
<dbReference type="RefSeq" id="WP_379270546.1">
    <property type="nucleotide sequence ID" value="NZ_JBHUGT010000032.1"/>
</dbReference>
<protein>
    <recommendedName>
        <fullName evidence="8">Regulator of SigK</fullName>
    </recommendedName>
    <alternativeName>
        <fullName evidence="7">Sigma-K anti-sigma factor RskA</fullName>
    </alternativeName>
</protein>
<comment type="subcellular location">
    <subcellularLocation>
        <location evidence="2">Cell membrane</location>
    </subcellularLocation>
    <subcellularLocation>
        <location evidence="1">Membrane</location>
        <topology evidence="1">Single-pass membrane protein</topology>
    </subcellularLocation>
</comment>
<keyword evidence="4 9" id="KW-0812">Transmembrane</keyword>